<reference evidence="1" key="1">
    <citation type="journal article" date="2015" name="Nature">
        <title>Complex archaea that bridge the gap between prokaryotes and eukaryotes.</title>
        <authorList>
            <person name="Spang A."/>
            <person name="Saw J.H."/>
            <person name="Jorgensen S.L."/>
            <person name="Zaremba-Niedzwiedzka K."/>
            <person name="Martijn J."/>
            <person name="Lind A.E."/>
            <person name="van Eijk R."/>
            <person name="Schleper C."/>
            <person name="Guy L."/>
            <person name="Ettema T.J."/>
        </authorList>
    </citation>
    <scope>NUCLEOTIDE SEQUENCE</scope>
</reference>
<accession>A0A0F9GIE9</accession>
<comment type="caution">
    <text evidence="1">The sequence shown here is derived from an EMBL/GenBank/DDBJ whole genome shotgun (WGS) entry which is preliminary data.</text>
</comment>
<name>A0A0F9GIE9_9ZZZZ</name>
<proteinExistence type="predicted"/>
<sequence>MSEYTDKFKQTMVSKLTAPGAISAGSLSTEVGIAQSTLSRWVREYVNMDSKGVNMKEKRPQDWTAEEKLEAVLEMEKLDDEQDKGKYLREEGLHTIHVQRWKQEMLEGLKSNGKGLRKAAPQGKRIKELEKELNRKDKALAETAALLVLKKKAQDIWGDREGGK</sequence>
<protein>
    <recommendedName>
        <fullName evidence="2">Transposase</fullName>
    </recommendedName>
</protein>
<organism evidence="1">
    <name type="scientific">marine sediment metagenome</name>
    <dbReference type="NCBI Taxonomy" id="412755"/>
    <lineage>
        <taxon>unclassified sequences</taxon>
        <taxon>metagenomes</taxon>
        <taxon>ecological metagenomes</taxon>
    </lineage>
</organism>
<gene>
    <name evidence="1" type="ORF">LCGC14_2180210</name>
</gene>
<dbReference type="EMBL" id="LAZR01028333">
    <property type="protein sequence ID" value="KKL62932.1"/>
    <property type="molecule type" value="Genomic_DNA"/>
</dbReference>
<evidence type="ECO:0000313" key="1">
    <source>
        <dbReference type="EMBL" id="KKL62932.1"/>
    </source>
</evidence>
<dbReference type="AlphaFoldDB" id="A0A0F9GIE9"/>
<dbReference type="InterPro" id="IPR009057">
    <property type="entry name" value="Homeodomain-like_sf"/>
</dbReference>
<dbReference type="SUPFAM" id="SSF46689">
    <property type="entry name" value="Homeodomain-like"/>
    <property type="match status" value="1"/>
</dbReference>
<evidence type="ECO:0008006" key="2">
    <source>
        <dbReference type="Google" id="ProtNLM"/>
    </source>
</evidence>